<dbReference type="AlphaFoldDB" id="A0A0F0LGH3"/>
<evidence type="ECO:0000259" key="1">
    <source>
        <dbReference type="Pfam" id="PF12697"/>
    </source>
</evidence>
<dbReference type="EMBL" id="JYIX01000037">
    <property type="protein sequence ID" value="KJL32223.1"/>
    <property type="molecule type" value="Genomic_DNA"/>
</dbReference>
<dbReference type="GO" id="GO:0016787">
    <property type="term" value="F:hydrolase activity"/>
    <property type="evidence" value="ECO:0007669"/>
    <property type="project" value="UniProtKB-KW"/>
</dbReference>
<dbReference type="PANTHER" id="PTHR37017:SF11">
    <property type="entry name" value="ESTERASE_LIPASE_THIOESTERASE DOMAIN-CONTAINING PROTEIN"/>
    <property type="match status" value="1"/>
</dbReference>
<dbReference type="STRING" id="582680.RS86_02695"/>
<proteinExistence type="predicted"/>
<reference evidence="2 3" key="1">
    <citation type="submission" date="2015-02" db="EMBL/GenBank/DDBJ databases">
        <title>Draft genome sequences of ten Microbacterium spp. with emphasis on heavy metal contaminated environments.</title>
        <authorList>
            <person name="Corretto E."/>
        </authorList>
    </citation>
    <scope>NUCLEOTIDE SEQUENCE [LARGE SCALE GENOMIC DNA]</scope>
    <source>
        <strain evidence="2 3">ARN176</strain>
    </source>
</reference>
<dbReference type="Proteomes" id="UP000033740">
    <property type="component" value="Unassembled WGS sequence"/>
</dbReference>
<accession>A0A0F0LGH3</accession>
<evidence type="ECO:0000313" key="3">
    <source>
        <dbReference type="Proteomes" id="UP000033740"/>
    </source>
</evidence>
<dbReference type="PATRIC" id="fig|582680.6.peg.2764"/>
<feature type="domain" description="AB hydrolase-1" evidence="1">
    <location>
        <begin position="7"/>
        <end position="224"/>
    </location>
</feature>
<keyword evidence="3" id="KW-1185">Reference proteome</keyword>
<sequence length="237" mass="24786">MTDRPRILLVHGAWVGAWEFADAVALLRERGWEVEALDLPSTGSTAGLAADAAAVTAALDAMPGPVILVGHSYGGVPITQAGDHPAVQHLVYVAAFVLDAGESVQSSLGGELPELWHVEDGQVSLGRDRAARIAMVSSDFPPGTPAEAAEQLADMFRPQSLASLQGEVSSVAWKRKPATYVLTENDVLVPPPFQELLATRAGAEIVRVPTGHAPFQEDPAGFVAVIEAVAAGSADER</sequence>
<dbReference type="PANTHER" id="PTHR37017">
    <property type="entry name" value="AB HYDROLASE-1 DOMAIN-CONTAINING PROTEIN-RELATED"/>
    <property type="match status" value="1"/>
</dbReference>
<comment type="caution">
    <text evidence="2">The sequence shown here is derived from an EMBL/GenBank/DDBJ whole genome shotgun (WGS) entry which is preliminary data.</text>
</comment>
<dbReference type="Pfam" id="PF12697">
    <property type="entry name" value="Abhydrolase_6"/>
    <property type="match status" value="1"/>
</dbReference>
<dbReference type="InterPro" id="IPR029058">
    <property type="entry name" value="AB_hydrolase_fold"/>
</dbReference>
<dbReference type="InterPro" id="IPR000073">
    <property type="entry name" value="AB_hydrolase_1"/>
</dbReference>
<keyword evidence="2" id="KW-0378">Hydrolase</keyword>
<organism evidence="2 3">
    <name type="scientific">Microbacterium azadirachtae</name>
    <dbReference type="NCBI Taxonomy" id="582680"/>
    <lineage>
        <taxon>Bacteria</taxon>
        <taxon>Bacillati</taxon>
        <taxon>Actinomycetota</taxon>
        <taxon>Actinomycetes</taxon>
        <taxon>Micrococcales</taxon>
        <taxon>Microbacteriaceae</taxon>
        <taxon>Microbacterium</taxon>
    </lineage>
</organism>
<dbReference type="SUPFAM" id="SSF53474">
    <property type="entry name" value="alpha/beta-Hydrolases"/>
    <property type="match status" value="1"/>
</dbReference>
<dbReference type="RefSeq" id="WP_052680266.1">
    <property type="nucleotide sequence ID" value="NZ_JYIX01000037.1"/>
</dbReference>
<dbReference type="Gene3D" id="3.40.50.1820">
    <property type="entry name" value="alpha/beta hydrolase"/>
    <property type="match status" value="1"/>
</dbReference>
<evidence type="ECO:0000313" key="2">
    <source>
        <dbReference type="EMBL" id="KJL32223.1"/>
    </source>
</evidence>
<gene>
    <name evidence="2" type="ORF">RS86_02695</name>
</gene>
<dbReference type="InterPro" id="IPR052897">
    <property type="entry name" value="Sec-Metab_Biosynth_Hydrolase"/>
</dbReference>
<name>A0A0F0LGH3_9MICO</name>
<protein>
    <submittedName>
        <fullName evidence="2">Alpha/beta hydrolase family protein</fullName>
    </submittedName>
</protein>